<organism evidence="15 16">
    <name type="scientific">Thelephora terrestris</name>
    <dbReference type="NCBI Taxonomy" id="56493"/>
    <lineage>
        <taxon>Eukaryota</taxon>
        <taxon>Fungi</taxon>
        <taxon>Dikarya</taxon>
        <taxon>Basidiomycota</taxon>
        <taxon>Agaricomycotina</taxon>
        <taxon>Agaricomycetes</taxon>
        <taxon>Thelephorales</taxon>
        <taxon>Thelephoraceae</taxon>
        <taxon>Thelephora</taxon>
    </lineage>
</organism>
<dbReference type="InterPro" id="IPR042097">
    <property type="entry name" value="Aminopeptidase_N-like_N_sf"/>
</dbReference>
<feature type="domain" description="ERAP1-like C-terminal" evidence="13">
    <location>
        <begin position="559"/>
        <end position="876"/>
    </location>
</feature>
<comment type="similarity">
    <text evidence="1 11">Belongs to the peptidase M1 family.</text>
</comment>
<dbReference type="CDD" id="cd09601">
    <property type="entry name" value="M1_APN-Q_like"/>
    <property type="match status" value="1"/>
</dbReference>
<evidence type="ECO:0000256" key="10">
    <source>
        <dbReference type="PIRSR" id="PIRSR634016-4"/>
    </source>
</evidence>
<dbReference type="EC" id="3.4.11.-" evidence="11"/>
<feature type="binding site" evidence="9">
    <location>
        <position position="361"/>
    </location>
    <ligand>
        <name>Zn(2+)</name>
        <dbReference type="ChEBI" id="CHEBI:29105"/>
        <note>catalytic</note>
    </ligand>
</feature>
<dbReference type="Gene3D" id="2.60.40.1910">
    <property type="match status" value="1"/>
</dbReference>
<evidence type="ECO:0000256" key="3">
    <source>
        <dbReference type="ARBA" id="ARBA00022670"/>
    </source>
</evidence>
<dbReference type="Gene3D" id="1.25.50.20">
    <property type="match status" value="1"/>
</dbReference>
<dbReference type="InterPro" id="IPR045357">
    <property type="entry name" value="Aminopeptidase_N-like_N"/>
</dbReference>
<evidence type="ECO:0000256" key="5">
    <source>
        <dbReference type="ARBA" id="ARBA00022801"/>
    </source>
</evidence>
<feature type="binding site" evidence="9">
    <location>
        <position position="342"/>
    </location>
    <ligand>
        <name>Zn(2+)</name>
        <dbReference type="ChEBI" id="CHEBI:29105"/>
        <note>catalytic</note>
    </ligand>
</feature>
<evidence type="ECO:0000256" key="9">
    <source>
        <dbReference type="PIRSR" id="PIRSR634016-3"/>
    </source>
</evidence>
<keyword evidence="3 11" id="KW-0645">Protease</keyword>
<feature type="domain" description="Peptidase M1 membrane alanine aminopeptidase" evidence="12">
    <location>
        <begin position="266"/>
        <end position="481"/>
    </location>
</feature>
<name>A0A9P6HQW1_9AGAM</name>
<evidence type="ECO:0000313" key="16">
    <source>
        <dbReference type="Proteomes" id="UP000736335"/>
    </source>
</evidence>
<keyword evidence="16" id="KW-1185">Reference proteome</keyword>
<keyword evidence="5 11" id="KW-0378">Hydrolase</keyword>
<dbReference type="GO" id="GO:0043171">
    <property type="term" value="P:peptide catabolic process"/>
    <property type="evidence" value="ECO:0007669"/>
    <property type="project" value="TreeGrafter"/>
</dbReference>
<dbReference type="Pfam" id="PF11838">
    <property type="entry name" value="ERAP1_C"/>
    <property type="match status" value="1"/>
</dbReference>
<feature type="binding site" evidence="9">
    <location>
        <position position="338"/>
    </location>
    <ligand>
        <name>Zn(2+)</name>
        <dbReference type="ChEBI" id="CHEBI:29105"/>
        <note>catalytic</note>
    </ligand>
</feature>
<dbReference type="SUPFAM" id="SSF63737">
    <property type="entry name" value="Leukotriene A4 hydrolase N-terminal domain"/>
    <property type="match status" value="1"/>
</dbReference>
<comment type="cofactor">
    <cofactor evidence="9 11">
        <name>Zn(2+)</name>
        <dbReference type="ChEBI" id="CHEBI:29105"/>
    </cofactor>
    <text evidence="9 11">Binds 1 zinc ion per subunit.</text>
</comment>
<evidence type="ECO:0000256" key="1">
    <source>
        <dbReference type="ARBA" id="ARBA00010136"/>
    </source>
</evidence>
<dbReference type="SUPFAM" id="SSF55486">
    <property type="entry name" value="Metalloproteases ('zincins'), catalytic domain"/>
    <property type="match status" value="1"/>
</dbReference>
<gene>
    <name evidence="15" type="ORF">BJ322DRAFT_1097459</name>
</gene>
<dbReference type="Pfam" id="PF01433">
    <property type="entry name" value="Peptidase_M1"/>
    <property type="match status" value="1"/>
</dbReference>
<dbReference type="AlphaFoldDB" id="A0A9P6HQW1"/>
<dbReference type="FunFam" id="1.25.50.20:FF:000002">
    <property type="entry name" value="Aminopeptidase"/>
    <property type="match status" value="1"/>
</dbReference>
<evidence type="ECO:0000256" key="11">
    <source>
        <dbReference type="RuleBase" id="RU364040"/>
    </source>
</evidence>
<feature type="site" description="Transition state stabilizer" evidence="10">
    <location>
        <position position="422"/>
    </location>
</feature>
<dbReference type="PANTHER" id="PTHR11533">
    <property type="entry name" value="PROTEASE M1 ZINC METALLOPROTEASE"/>
    <property type="match status" value="1"/>
</dbReference>
<feature type="active site" description="Proton acceptor" evidence="8">
    <location>
        <position position="339"/>
    </location>
</feature>
<reference evidence="15" key="2">
    <citation type="submission" date="2020-11" db="EMBL/GenBank/DDBJ databases">
        <authorList>
            <consortium name="DOE Joint Genome Institute"/>
            <person name="Kuo A."/>
            <person name="Miyauchi S."/>
            <person name="Kiss E."/>
            <person name="Drula E."/>
            <person name="Kohler A."/>
            <person name="Sanchez-Garcia M."/>
            <person name="Andreopoulos B."/>
            <person name="Barry K.W."/>
            <person name="Bonito G."/>
            <person name="Buee M."/>
            <person name="Carver A."/>
            <person name="Chen C."/>
            <person name="Cichocki N."/>
            <person name="Clum A."/>
            <person name="Culley D."/>
            <person name="Crous P.W."/>
            <person name="Fauchery L."/>
            <person name="Girlanda M."/>
            <person name="Hayes R."/>
            <person name="Keri Z."/>
            <person name="Labutti K."/>
            <person name="Lipzen A."/>
            <person name="Lombard V."/>
            <person name="Magnuson J."/>
            <person name="Maillard F."/>
            <person name="Morin E."/>
            <person name="Murat C."/>
            <person name="Nolan M."/>
            <person name="Ohm R."/>
            <person name="Pangilinan J."/>
            <person name="Pereira M."/>
            <person name="Perotto S."/>
            <person name="Peter M."/>
            <person name="Riley R."/>
            <person name="Sitrit Y."/>
            <person name="Stielow B."/>
            <person name="Szollosi G."/>
            <person name="Zifcakova L."/>
            <person name="Stursova M."/>
            <person name="Spatafora J.W."/>
            <person name="Tedersoo L."/>
            <person name="Vaario L.-M."/>
            <person name="Yamada A."/>
            <person name="Yan M."/>
            <person name="Wang P."/>
            <person name="Xu J."/>
            <person name="Bruns T."/>
            <person name="Baldrian P."/>
            <person name="Vilgalys R."/>
            <person name="Henrissat B."/>
            <person name="Grigoriev I.V."/>
            <person name="Hibbett D."/>
            <person name="Nagy L.G."/>
            <person name="Martin F.M."/>
        </authorList>
    </citation>
    <scope>NUCLEOTIDE SEQUENCE</scope>
    <source>
        <strain evidence="15">UH-Tt-Lm1</strain>
    </source>
</reference>
<feature type="domain" description="Aminopeptidase N-like N-terminal" evidence="14">
    <location>
        <begin position="17"/>
        <end position="226"/>
    </location>
</feature>
<dbReference type="InterPro" id="IPR034016">
    <property type="entry name" value="M1_APN-typ"/>
</dbReference>
<evidence type="ECO:0000256" key="4">
    <source>
        <dbReference type="ARBA" id="ARBA00022723"/>
    </source>
</evidence>
<dbReference type="Proteomes" id="UP000736335">
    <property type="component" value="Unassembled WGS sequence"/>
</dbReference>
<dbReference type="GO" id="GO:0016020">
    <property type="term" value="C:membrane"/>
    <property type="evidence" value="ECO:0007669"/>
    <property type="project" value="TreeGrafter"/>
</dbReference>
<keyword evidence="7 11" id="KW-0482">Metalloprotease</keyword>
<dbReference type="InterPro" id="IPR024571">
    <property type="entry name" value="ERAP1-like_C_dom"/>
</dbReference>
<dbReference type="GO" id="GO:0006508">
    <property type="term" value="P:proteolysis"/>
    <property type="evidence" value="ECO:0007669"/>
    <property type="project" value="UniProtKB-KW"/>
</dbReference>
<keyword evidence="2 11" id="KW-0031">Aminopeptidase</keyword>
<protein>
    <recommendedName>
        <fullName evidence="11">Aminopeptidase</fullName>
        <ecNumber evidence="11">3.4.11.-</ecNumber>
    </recommendedName>
</protein>
<dbReference type="InterPro" id="IPR027268">
    <property type="entry name" value="Peptidase_M4/M1_CTD_sf"/>
</dbReference>
<dbReference type="PANTHER" id="PTHR11533:SF174">
    <property type="entry name" value="PUROMYCIN-SENSITIVE AMINOPEPTIDASE-RELATED"/>
    <property type="match status" value="1"/>
</dbReference>
<dbReference type="Pfam" id="PF17900">
    <property type="entry name" value="Peptidase_M1_N"/>
    <property type="match status" value="1"/>
</dbReference>
<dbReference type="GO" id="GO:0042277">
    <property type="term" value="F:peptide binding"/>
    <property type="evidence" value="ECO:0007669"/>
    <property type="project" value="TreeGrafter"/>
</dbReference>
<dbReference type="Gene3D" id="1.10.390.10">
    <property type="entry name" value="Neutral Protease Domain 2"/>
    <property type="match status" value="1"/>
</dbReference>
<dbReference type="Gene3D" id="2.60.40.1730">
    <property type="entry name" value="tricorn interacting facor f3 domain"/>
    <property type="match status" value="1"/>
</dbReference>
<keyword evidence="6 9" id="KW-0862">Zinc</keyword>
<evidence type="ECO:0000259" key="14">
    <source>
        <dbReference type="Pfam" id="PF17900"/>
    </source>
</evidence>
<evidence type="ECO:0000256" key="6">
    <source>
        <dbReference type="ARBA" id="ARBA00022833"/>
    </source>
</evidence>
<evidence type="ECO:0000256" key="2">
    <source>
        <dbReference type="ARBA" id="ARBA00022438"/>
    </source>
</evidence>
<keyword evidence="4 9" id="KW-0479">Metal-binding</keyword>
<accession>A0A9P6HQW1</accession>
<dbReference type="FunFam" id="1.10.390.10:FF:000006">
    <property type="entry name" value="Puromycin-sensitive aminopeptidase"/>
    <property type="match status" value="1"/>
</dbReference>
<dbReference type="OrthoDB" id="10031169at2759"/>
<evidence type="ECO:0000259" key="12">
    <source>
        <dbReference type="Pfam" id="PF01433"/>
    </source>
</evidence>
<reference evidence="15" key="1">
    <citation type="journal article" date="2020" name="Nat. Commun.">
        <title>Large-scale genome sequencing of mycorrhizal fungi provides insights into the early evolution of symbiotic traits.</title>
        <authorList>
            <person name="Miyauchi S."/>
            <person name="Kiss E."/>
            <person name="Kuo A."/>
            <person name="Drula E."/>
            <person name="Kohler A."/>
            <person name="Sanchez-Garcia M."/>
            <person name="Morin E."/>
            <person name="Andreopoulos B."/>
            <person name="Barry K.W."/>
            <person name="Bonito G."/>
            <person name="Buee M."/>
            <person name="Carver A."/>
            <person name="Chen C."/>
            <person name="Cichocki N."/>
            <person name="Clum A."/>
            <person name="Culley D."/>
            <person name="Crous P.W."/>
            <person name="Fauchery L."/>
            <person name="Girlanda M."/>
            <person name="Hayes R.D."/>
            <person name="Keri Z."/>
            <person name="LaButti K."/>
            <person name="Lipzen A."/>
            <person name="Lombard V."/>
            <person name="Magnuson J."/>
            <person name="Maillard F."/>
            <person name="Murat C."/>
            <person name="Nolan M."/>
            <person name="Ohm R.A."/>
            <person name="Pangilinan J."/>
            <person name="Pereira M.F."/>
            <person name="Perotto S."/>
            <person name="Peter M."/>
            <person name="Pfister S."/>
            <person name="Riley R."/>
            <person name="Sitrit Y."/>
            <person name="Stielow J.B."/>
            <person name="Szollosi G."/>
            <person name="Zifcakova L."/>
            <person name="Stursova M."/>
            <person name="Spatafora J.W."/>
            <person name="Tedersoo L."/>
            <person name="Vaario L.M."/>
            <person name="Yamada A."/>
            <person name="Yan M."/>
            <person name="Wang P."/>
            <person name="Xu J."/>
            <person name="Bruns T."/>
            <person name="Baldrian P."/>
            <person name="Vilgalys R."/>
            <person name="Dunand C."/>
            <person name="Henrissat B."/>
            <person name="Grigoriev I.V."/>
            <person name="Hibbett D."/>
            <person name="Nagy L.G."/>
            <person name="Martin F.M."/>
        </authorList>
    </citation>
    <scope>NUCLEOTIDE SEQUENCE</scope>
    <source>
        <strain evidence="15">UH-Tt-Lm1</strain>
    </source>
</reference>
<dbReference type="EMBL" id="WIUZ02000001">
    <property type="protein sequence ID" value="KAF9792237.1"/>
    <property type="molecule type" value="Genomic_DNA"/>
</dbReference>
<evidence type="ECO:0000256" key="8">
    <source>
        <dbReference type="PIRSR" id="PIRSR634016-1"/>
    </source>
</evidence>
<dbReference type="GO" id="GO:0008270">
    <property type="term" value="F:zinc ion binding"/>
    <property type="evidence" value="ECO:0007669"/>
    <property type="project" value="UniProtKB-UniRule"/>
</dbReference>
<dbReference type="GO" id="GO:0005615">
    <property type="term" value="C:extracellular space"/>
    <property type="evidence" value="ECO:0007669"/>
    <property type="project" value="TreeGrafter"/>
</dbReference>
<evidence type="ECO:0000313" key="15">
    <source>
        <dbReference type="EMBL" id="KAF9792237.1"/>
    </source>
</evidence>
<dbReference type="GO" id="GO:0005737">
    <property type="term" value="C:cytoplasm"/>
    <property type="evidence" value="ECO:0007669"/>
    <property type="project" value="TreeGrafter"/>
</dbReference>
<proteinExistence type="inferred from homology"/>
<sequence>MSSSVSHPEYRLPPNVKPSHYDLTIRTHLENQTFDGFVDVHLDVLQDTSELTFNSSDLTLSSPSVYSETLASFTDVDPSITFNKKRGRATVKLAKALPGGSKAKLRIFYEGKLLSNMTGYYKSVWDHDGKKDYYSLTQFEATYARRAFPCWDEPLLKATFSVNMISRINTVNLSNMPVKSENVYSTSTDSSDDSLASSLASLQIGEVNDQWKITRFEKSPPMSTYLVAYANGVFEYLESSYTSPLSGKSRPLRVYATPNFVHLTQFALDVKAKTLPLYEKVFDIEYPLPKLDTLVASDFDAGAMENWGLITGRTSAFLIDPVKSDLAGKQRVASTQSHEVAHMWFGDIVTMKWWDNLYLNEGTMGEVIIIDKVFPEWNVHSNFIGDHLNAALLLDSKLSSHPIEVDVPDAEQIDQIFDSLSYSKAGSVLRMLANYVGEEVFLKGVSIYLKKHLYGNSVTDDLWSGVAEASGIDVSKVMNNWVTKMGYPVIKVSEVEGGICVRQDRFLESGPAKEKDNQTIWTVPLALLSVGKDGKPTIDNSLILDTREKTIPLDTSKPYKLNANTTGVYRVLYSPDITAKISNEAAKPDSIFSLNDRIGLVLDSVALAKAGFSDTASMFTLIDGLRAEKEYLVWQSISDGFSNVASTWWENREILDLCNGFARQVYRPLVKRLGFEYPAGEHSSTIKLRTDAITVAAVRGDEEVIKELQSRFNYLVETGDDSRIPPDLEAVTYRIAVTHGGREQWEYVKGINEAGKTPTSRIAAIRALGHAQDLALAEETLDYMWTKAKDQDFHYFFGGLSTNNKTKRLLRSYLFENYDKITARFAGNSMYKYLIRGSISSFSSEKDAQEIEEFFKGKDNSKYDMVLAQCLDGIRAKAKWCERSTTEVKQWLENWKKRNGGA</sequence>
<dbReference type="GO" id="GO:0070006">
    <property type="term" value="F:metalloaminopeptidase activity"/>
    <property type="evidence" value="ECO:0007669"/>
    <property type="project" value="TreeGrafter"/>
</dbReference>
<evidence type="ECO:0000256" key="7">
    <source>
        <dbReference type="ARBA" id="ARBA00023049"/>
    </source>
</evidence>
<comment type="caution">
    <text evidence="15">The sequence shown here is derived from an EMBL/GenBank/DDBJ whole genome shotgun (WGS) entry which is preliminary data.</text>
</comment>
<evidence type="ECO:0000259" key="13">
    <source>
        <dbReference type="Pfam" id="PF11838"/>
    </source>
</evidence>
<dbReference type="InterPro" id="IPR050344">
    <property type="entry name" value="Peptidase_M1_aminopeptidases"/>
</dbReference>
<dbReference type="InterPro" id="IPR014782">
    <property type="entry name" value="Peptidase_M1_dom"/>
</dbReference>